<dbReference type="Pfam" id="PF00270">
    <property type="entry name" value="DEAD"/>
    <property type="match status" value="1"/>
</dbReference>
<dbReference type="PANTHER" id="PTHR47964">
    <property type="entry name" value="ATP-DEPENDENT DNA HELICASE HOMOLOG RECG, CHLOROPLASTIC"/>
    <property type="match status" value="1"/>
</dbReference>
<evidence type="ECO:0000313" key="12">
    <source>
        <dbReference type="Proteomes" id="UP000033562"/>
    </source>
</evidence>
<evidence type="ECO:0000256" key="2">
    <source>
        <dbReference type="ARBA" id="ARBA00022763"/>
    </source>
</evidence>
<keyword evidence="12" id="KW-1185">Reference proteome</keyword>
<dbReference type="STRING" id="1359163.NLO413_0732"/>
<dbReference type="Proteomes" id="UP000033562">
    <property type="component" value="Unassembled WGS sequence"/>
</dbReference>
<evidence type="ECO:0000259" key="10">
    <source>
        <dbReference type="PROSITE" id="PS51194"/>
    </source>
</evidence>
<dbReference type="Pfam" id="PF19833">
    <property type="entry name" value="RecG_dom3_C"/>
    <property type="match status" value="1"/>
</dbReference>
<dbReference type="SUPFAM" id="SSF52540">
    <property type="entry name" value="P-loop containing nucleoside triphosphate hydrolases"/>
    <property type="match status" value="2"/>
</dbReference>
<keyword evidence="3" id="KW-0378">Hydrolase</keyword>
<evidence type="ECO:0000313" key="11">
    <source>
        <dbReference type="EMBL" id="KJV69343.1"/>
    </source>
</evidence>
<dbReference type="SMART" id="SM00490">
    <property type="entry name" value="HELICc"/>
    <property type="match status" value="1"/>
</dbReference>
<comment type="caution">
    <text evidence="11">The sequence shown here is derived from an EMBL/GenBank/DDBJ whole genome shotgun (WGS) entry which is preliminary data.</text>
</comment>
<feature type="domain" description="Helicase C-terminal" evidence="10">
    <location>
        <begin position="452"/>
        <end position="610"/>
    </location>
</feature>
<reference evidence="11 12" key="1">
    <citation type="submission" date="2015-02" db="EMBL/GenBank/DDBJ databases">
        <title>Genome Sequencing of Rickettsiales.</title>
        <authorList>
            <person name="Daugherty S.C."/>
            <person name="Su Q."/>
            <person name="Abolude K."/>
            <person name="Beier-Sexton M."/>
            <person name="Carlyon J.A."/>
            <person name="Carter R."/>
            <person name="Day N.P."/>
            <person name="Dumler S.J."/>
            <person name="Dyachenko V."/>
            <person name="Godinez A."/>
            <person name="Kurtti T.J."/>
            <person name="Lichay M."/>
            <person name="Mullins K.E."/>
            <person name="Ott S."/>
            <person name="Pappas-Brown V."/>
            <person name="Paris D.H."/>
            <person name="Patel P."/>
            <person name="Richards A.L."/>
            <person name="Sadzewicz L."/>
            <person name="Sears K."/>
            <person name="Seidman D."/>
            <person name="Sengamalay N."/>
            <person name="Stenos J."/>
            <person name="Tallon L.J."/>
            <person name="Vincent G."/>
            <person name="Fraser C.M."/>
            <person name="Munderloh U."/>
            <person name="Dunning-Hotopp J.C."/>
        </authorList>
    </citation>
    <scope>NUCLEOTIDE SEQUENCE [LARGE SCALE GENOMIC DNA]</scope>
    <source>
        <strain evidence="11 12">RAC413</strain>
    </source>
</reference>
<keyword evidence="4 11" id="KW-0347">Helicase</keyword>
<dbReference type="PROSITE" id="PS51194">
    <property type="entry name" value="HELICASE_CTER"/>
    <property type="match status" value="1"/>
</dbReference>
<dbReference type="CDD" id="cd17992">
    <property type="entry name" value="DEXHc_RecG"/>
    <property type="match status" value="1"/>
</dbReference>
<protein>
    <recommendedName>
        <fullName evidence="8">Probable DNA 3'-5' helicase RecG</fullName>
    </recommendedName>
</protein>
<dbReference type="SMART" id="SM00487">
    <property type="entry name" value="DEXDc"/>
    <property type="match status" value="1"/>
</dbReference>
<dbReference type="InterPro" id="IPR014001">
    <property type="entry name" value="Helicase_ATP-bd"/>
</dbReference>
<dbReference type="GO" id="GO:0005524">
    <property type="term" value="F:ATP binding"/>
    <property type="evidence" value="ECO:0007669"/>
    <property type="project" value="UniProtKB-KW"/>
</dbReference>
<keyword evidence="2" id="KW-0227">DNA damage</keyword>
<dbReference type="RefSeq" id="WP_045809076.1">
    <property type="nucleotide sequence ID" value="NZ_LANX01000001.1"/>
</dbReference>
<keyword evidence="1" id="KW-0547">Nucleotide-binding</keyword>
<accession>A0A0F3NMQ4</accession>
<dbReference type="InterPro" id="IPR045562">
    <property type="entry name" value="RecG_dom3_C"/>
</dbReference>
<dbReference type="GO" id="GO:0006281">
    <property type="term" value="P:DNA repair"/>
    <property type="evidence" value="ECO:0007669"/>
    <property type="project" value="UniProtKB-KW"/>
</dbReference>
<dbReference type="InterPro" id="IPR011545">
    <property type="entry name" value="DEAD/DEAH_box_helicase_dom"/>
</dbReference>
<dbReference type="OrthoDB" id="9804325at2"/>
<dbReference type="EMBL" id="LANX01000001">
    <property type="protein sequence ID" value="KJV69343.1"/>
    <property type="molecule type" value="Genomic_DNA"/>
</dbReference>
<gene>
    <name evidence="11" type="ORF">NLO413_0732</name>
</gene>
<dbReference type="GO" id="GO:0003677">
    <property type="term" value="F:DNA binding"/>
    <property type="evidence" value="ECO:0007669"/>
    <property type="project" value="UniProtKB-KW"/>
</dbReference>
<dbReference type="Pfam" id="PF17191">
    <property type="entry name" value="RecG_wedge"/>
    <property type="match status" value="1"/>
</dbReference>
<dbReference type="SUPFAM" id="SSF50249">
    <property type="entry name" value="Nucleic acid-binding proteins"/>
    <property type="match status" value="1"/>
</dbReference>
<evidence type="ECO:0000256" key="3">
    <source>
        <dbReference type="ARBA" id="ARBA00022801"/>
    </source>
</evidence>
<dbReference type="Gene3D" id="2.40.50.140">
    <property type="entry name" value="Nucleic acid-binding proteins"/>
    <property type="match status" value="1"/>
</dbReference>
<dbReference type="GO" id="GO:0016787">
    <property type="term" value="F:hydrolase activity"/>
    <property type="evidence" value="ECO:0007669"/>
    <property type="project" value="UniProtKB-KW"/>
</dbReference>
<name>A0A0F3NMQ4_9RICK</name>
<evidence type="ECO:0000259" key="9">
    <source>
        <dbReference type="PROSITE" id="PS51192"/>
    </source>
</evidence>
<evidence type="ECO:0000256" key="6">
    <source>
        <dbReference type="ARBA" id="ARBA00023125"/>
    </source>
</evidence>
<dbReference type="AlphaFoldDB" id="A0A0F3NMQ4"/>
<dbReference type="PATRIC" id="fig|1359163.3.peg.705"/>
<organism evidence="11 12">
    <name type="scientific">Candidatus Neoehrlichia procyonis str. RAC413</name>
    <dbReference type="NCBI Taxonomy" id="1359163"/>
    <lineage>
        <taxon>Bacteria</taxon>
        <taxon>Pseudomonadati</taxon>
        <taxon>Pseudomonadota</taxon>
        <taxon>Alphaproteobacteria</taxon>
        <taxon>Rickettsiales</taxon>
        <taxon>Anaplasmataceae</taxon>
        <taxon>Candidatus Neoehrlichia</taxon>
    </lineage>
</organism>
<dbReference type="Gene3D" id="3.40.50.300">
    <property type="entry name" value="P-loop containing nucleotide triphosphate hydrolases"/>
    <property type="match status" value="2"/>
</dbReference>
<evidence type="ECO:0000256" key="7">
    <source>
        <dbReference type="ARBA" id="ARBA00023204"/>
    </source>
</evidence>
<dbReference type="PANTHER" id="PTHR47964:SF1">
    <property type="entry name" value="ATP-DEPENDENT DNA HELICASE HOMOLOG RECG, CHLOROPLASTIC"/>
    <property type="match status" value="1"/>
</dbReference>
<sequence>MRDLDIFSNIQELPYVGTVTGNLLQKLCKGNKIIDLLFHIPQSYVDRRNKLSYDSVGKVVTFKAIVLRHSVFKQNRRSPFKIIVNTDIGQVSLIFFYYSLKYLKSILSVGLECIISGKLENFLGQMQITHPDYITSNLAEFDEIYSIEPIYPLIRGLTSRKISKIIKLAIKLLPDFPEWIDEHLMQQNYWYSWKESITKIHHPNDLDKIQLYRNRLAYDELLSYHIAMYIMRKWHCKKGIPIVNSGTYRKKVLEKLGFTLTTSQENAIQEIITAQALDSQMIKLLQGDVGSGKTVVALFAILNVLESKGQVAFMVPTEILANQHYYWIKQVVSDLNINIELLTGTTKQKQNVKGRLAKGEIQIIIGTHALFQSSINFKNLRLVVIDEQQKFGVMQRMKLIDKGDNADVLFMTATPIPRTLEQVIYGDMECIKLLDKPKCRLPICTRIINIAKLDEVVLKLQLALQNGHKAYWICPCIEESEVLDISAVEKRFRFLKEIFADKVGLSHGNLSQVEKDESMYSFYNGKIKLLVATTVIEVGINVPDATIIIIENAERFGLSQLHQLRGRVGRGDKPSFCILLYDAINKTAYKKLCVLRQSQDGFFIAEQDLLLRGGGDILGIKQSGLTNFKFVNVFTDQFLIKKVGYTIKQIIKEEKLLGKNIHNLLKIFGYDSLTFYY</sequence>
<keyword evidence="6" id="KW-0238">DNA-binding</keyword>
<dbReference type="PROSITE" id="PS51192">
    <property type="entry name" value="HELICASE_ATP_BIND_1"/>
    <property type="match status" value="1"/>
</dbReference>
<dbReference type="InterPro" id="IPR047112">
    <property type="entry name" value="RecG/Mfd"/>
</dbReference>
<dbReference type="InterPro" id="IPR012340">
    <property type="entry name" value="NA-bd_OB-fold"/>
</dbReference>
<dbReference type="GO" id="GO:0003678">
    <property type="term" value="F:DNA helicase activity"/>
    <property type="evidence" value="ECO:0007669"/>
    <property type="project" value="TreeGrafter"/>
</dbReference>
<dbReference type="Pfam" id="PF00271">
    <property type="entry name" value="Helicase_C"/>
    <property type="match status" value="1"/>
</dbReference>
<evidence type="ECO:0000256" key="5">
    <source>
        <dbReference type="ARBA" id="ARBA00022840"/>
    </source>
</evidence>
<evidence type="ECO:0000256" key="4">
    <source>
        <dbReference type="ARBA" id="ARBA00022806"/>
    </source>
</evidence>
<dbReference type="CDD" id="cd04488">
    <property type="entry name" value="RecG_wedge_OBF"/>
    <property type="match status" value="1"/>
</dbReference>
<evidence type="ECO:0000256" key="1">
    <source>
        <dbReference type="ARBA" id="ARBA00022741"/>
    </source>
</evidence>
<keyword evidence="7" id="KW-0234">DNA repair</keyword>
<proteinExistence type="predicted"/>
<keyword evidence="5" id="KW-0067">ATP-binding</keyword>
<dbReference type="InterPro" id="IPR001650">
    <property type="entry name" value="Helicase_C-like"/>
</dbReference>
<evidence type="ECO:0000256" key="8">
    <source>
        <dbReference type="ARBA" id="ARBA00049819"/>
    </source>
</evidence>
<dbReference type="InterPro" id="IPR027417">
    <property type="entry name" value="P-loop_NTPase"/>
</dbReference>
<feature type="domain" description="Helicase ATP-binding" evidence="9">
    <location>
        <begin position="274"/>
        <end position="433"/>
    </location>
</feature>
<dbReference type="InterPro" id="IPR033454">
    <property type="entry name" value="RecG_wedge"/>
</dbReference>